<dbReference type="PANTHER" id="PTHR22878:SF63">
    <property type="entry name" value="DYNEIN AXONEMAL HEAVY CHAIN 10"/>
    <property type="match status" value="1"/>
</dbReference>
<evidence type="ECO:0000259" key="1">
    <source>
        <dbReference type="Pfam" id="PF03028"/>
    </source>
</evidence>
<proteinExistence type="predicted"/>
<dbReference type="GO" id="GO:0007018">
    <property type="term" value="P:microtubule-based movement"/>
    <property type="evidence" value="ECO:0007669"/>
    <property type="project" value="InterPro"/>
</dbReference>
<accession>A0A653C491</accession>
<dbReference type="GO" id="GO:0051959">
    <property type="term" value="F:dynein light intermediate chain binding"/>
    <property type="evidence" value="ECO:0007669"/>
    <property type="project" value="InterPro"/>
</dbReference>
<dbReference type="Gene3D" id="3.40.50.300">
    <property type="entry name" value="P-loop containing nucleotide triphosphate hydrolases"/>
    <property type="match status" value="1"/>
</dbReference>
<organism evidence="2 3">
    <name type="scientific">Callosobruchus maculatus</name>
    <name type="common">Southern cowpea weevil</name>
    <name type="synonym">Pulse bruchid</name>
    <dbReference type="NCBI Taxonomy" id="64391"/>
    <lineage>
        <taxon>Eukaryota</taxon>
        <taxon>Metazoa</taxon>
        <taxon>Ecdysozoa</taxon>
        <taxon>Arthropoda</taxon>
        <taxon>Hexapoda</taxon>
        <taxon>Insecta</taxon>
        <taxon>Pterygota</taxon>
        <taxon>Neoptera</taxon>
        <taxon>Endopterygota</taxon>
        <taxon>Coleoptera</taxon>
        <taxon>Polyphaga</taxon>
        <taxon>Cucujiformia</taxon>
        <taxon>Chrysomeloidea</taxon>
        <taxon>Chrysomelidae</taxon>
        <taxon>Bruchinae</taxon>
        <taxon>Bruchini</taxon>
        <taxon>Callosobruchus</taxon>
    </lineage>
</organism>
<name>A0A653C491_CALMS</name>
<dbReference type="GO" id="GO:0030286">
    <property type="term" value="C:dynein complex"/>
    <property type="evidence" value="ECO:0007669"/>
    <property type="project" value="InterPro"/>
</dbReference>
<dbReference type="AlphaFoldDB" id="A0A653C491"/>
<dbReference type="InterPro" id="IPR004273">
    <property type="entry name" value="Dynein_heavy_D6_P-loop"/>
</dbReference>
<keyword evidence="3" id="KW-1185">Reference proteome</keyword>
<dbReference type="OrthoDB" id="7567035at2759"/>
<reference evidence="2 3" key="1">
    <citation type="submission" date="2019-01" db="EMBL/GenBank/DDBJ databases">
        <authorList>
            <person name="Sayadi A."/>
        </authorList>
    </citation>
    <scope>NUCLEOTIDE SEQUENCE [LARGE SCALE GENOMIC DNA]</scope>
</reference>
<feature type="domain" description="Dynein heavy chain region D6 P-loop" evidence="1">
    <location>
        <begin position="49"/>
        <end position="105"/>
    </location>
</feature>
<evidence type="ECO:0000313" key="3">
    <source>
        <dbReference type="Proteomes" id="UP000410492"/>
    </source>
</evidence>
<dbReference type="GO" id="GO:0045505">
    <property type="term" value="F:dynein intermediate chain binding"/>
    <property type="evidence" value="ECO:0007669"/>
    <property type="project" value="InterPro"/>
</dbReference>
<evidence type="ECO:0000313" key="2">
    <source>
        <dbReference type="EMBL" id="VEN42595.1"/>
    </source>
</evidence>
<dbReference type="GO" id="GO:0008569">
    <property type="term" value="F:minus-end-directed microtubule motor activity"/>
    <property type="evidence" value="ECO:0007669"/>
    <property type="project" value="InterPro"/>
</dbReference>
<dbReference type="InterPro" id="IPR027417">
    <property type="entry name" value="P-loop_NTPase"/>
</dbReference>
<protein>
    <recommendedName>
        <fullName evidence="1">Dynein heavy chain region D6 P-loop domain-containing protein</fullName>
    </recommendedName>
</protein>
<dbReference type="PANTHER" id="PTHR22878">
    <property type="entry name" value="DYNEIN HEAVY CHAIN 6, AXONEMAL-LIKE-RELATED"/>
    <property type="match status" value="1"/>
</dbReference>
<sequence length="162" mass="18294">MPTENLFNLNNINLFFWEKCGTFIEEKLGSKYVENKTLQFEKSFEEASRSTPIFFILSPRVNTLEDVEELGDKLDFTLDKGNFHNVSLGQGQEVVAETAMEISMHRTSPHRMPGDHISSRIAPHPTSALIIIGVTEFMCRCFCFSVHRATGACTPSQKVLGY</sequence>
<dbReference type="EMBL" id="CAACVG010006925">
    <property type="protein sequence ID" value="VEN42595.1"/>
    <property type="molecule type" value="Genomic_DNA"/>
</dbReference>
<dbReference type="InterPro" id="IPR026983">
    <property type="entry name" value="DHC"/>
</dbReference>
<gene>
    <name evidence="2" type="ORF">CALMAC_LOCUS6025</name>
</gene>
<dbReference type="Pfam" id="PF03028">
    <property type="entry name" value="Dynein_heavy"/>
    <property type="match status" value="1"/>
</dbReference>
<dbReference type="Proteomes" id="UP000410492">
    <property type="component" value="Unassembled WGS sequence"/>
</dbReference>